<feature type="chain" id="PRO_5012028671" description="LysM domain-containing protein" evidence="1">
    <location>
        <begin position="22"/>
        <end position="405"/>
    </location>
</feature>
<keyword evidence="1" id="KW-0732">Signal</keyword>
<feature type="domain" description="LysM" evidence="2">
    <location>
        <begin position="73"/>
        <end position="117"/>
    </location>
</feature>
<dbReference type="Proteomes" id="UP000187408">
    <property type="component" value="Unassembled WGS sequence"/>
</dbReference>
<organism evidence="3 4">
    <name type="scientific">Desulfurobacterium indicum</name>
    <dbReference type="NCBI Taxonomy" id="1914305"/>
    <lineage>
        <taxon>Bacteria</taxon>
        <taxon>Pseudomonadati</taxon>
        <taxon>Aquificota</taxon>
        <taxon>Aquificia</taxon>
        <taxon>Desulfurobacteriales</taxon>
        <taxon>Desulfurobacteriaceae</taxon>
        <taxon>Desulfurobacterium</taxon>
    </lineage>
</organism>
<dbReference type="SUPFAM" id="SSF54106">
    <property type="entry name" value="LysM domain"/>
    <property type="match status" value="4"/>
</dbReference>
<evidence type="ECO:0000256" key="1">
    <source>
        <dbReference type="SAM" id="SignalP"/>
    </source>
</evidence>
<keyword evidence="4" id="KW-1185">Reference proteome</keyword>
<dbReference type="InterPro" id="IPR018392">
    <property type="entry name" value="LysM"/>
</dbReference>
<reference evidence="3 4" key="1">
    <citation type="submission" date="2016-10" db="EMBL/GenBank/DDBJ databases">
        <title>Genome sequence of a sulfur-reducing bacterium Desulfurobacterium indicum K6013.</title>
        <authorList>
            <person name="Cao J."/>
            <person name="Shao Z."/>
            <person name="Alain K."/>
            <person name="Jebbar M."/>
        </authorList>
    </citation>
    <scope>NUCLEOTIDE SEQUENCE [LARGE SCALE GENOMIC DNA]</scope>
    <source>
        <strain evidence="3 4">K6013</strain>
    </source>
</reference>
<comment type="caution">
    <text evidence="3">The sequence shown here is derived from an EMBL/GenBank/DDBJ whole genome shotgun (WGS) entry which is preliminary data.</text>
</comment>
<dbReference type="InterPro" id="IPR036779">
    <property type="entry name" value="LysM_dom_sf"/>
</dbReference>
<dbReference type="GO" id="GO:0008932">
    <property type="term" value="F:lytic endotransglycosylase activity"/>
    <property type="evidence" value="ECO:0007669"/>
    <property type="project" value="TreeGrafter"/>
</dbReference>
<accession>A0A1R1MK90</accession>
<dbReference type="InterPro" id="IPR011055">
    <property type="entry name" value="Dup_hybrid_motif"/>
</dbReference>
<gene>
    <name evidence="3" type="ORF">BLW93_06820</name>
</gene>
<dbReference type="SMART" id="SM00257">
    <property type="entry name" value="LysM"/>
    <property type="match status" value="4"/>
</dbReference>
<evidence type="ECO:0000313" key="4">
    <source>
        <dbReference type="Proteomes" id="UP000187408"/>
    </source>
</evidence>
<dbReference type="RefSeq" id="WP_158025384.1">
    <property type="nucleotide sequence ID" value="NZ_MOEN01000027.1"/>
</dbReference>
<evidence type="ECO:0000259" key="2">
    <source>
        <dbReference type="PROSITE" id="PS51782"/>
    </source>
</evidence>
<evidence type="ECO:0000313" key="3">
    <source>
        <dbReference type="EMBL" id="OMH40114.1"/>
    </source>
</evidence>
<feature type="domain" description="LysM" evidence="2">
    <location>
        <begin position="24"/>
        <end position="68"/>
    </location>
</feature>
<sequence length="405" mass="45906">MKILKSLIKTFIILIAITVTATATTYTVKKGDSLKKIADRFGITTTQIIITNRLKAPYTIYPGQKLKIPVSYTLYKVKRGDFLGKIAKKFGVSTKEIVKINHLKKPYRIYPGQRLKIPVKYKKKSLKRYSRKTPTKFTTKIIKYKVKTGDYLGKIARKFGTSVREIIKINHLKKPYRIYKGQILKIPIRVSVPINKPVTKATSPQIENSSKYSMLRKVPIYKYYTVRRGDSIGKIAKKFGVSVKSIIRVNHLRKPYLIRPGQRLKILVGYKDRLAINRPIEFKMPLDGQIDTTIRAKGYKGIFIIAPPGKPVKAAEVGIVKFAGKDDKFLKKYGNVVILEHPQGYTTIYASLGKIDVKPGQLVHRGEVIGTSGVSGDWGRSGLYFEISRIHNGKAYPLNPLEVLR</sequence>
<dbReference type="CDD" id="cd00118">
    <property type="entry name" value="LysM"/>
    <property type="match status" value="4"/>
</dbReference>
<dbReference type="STRING" id="1914305.BLW93_06820"/>
<dbReference type="CDD" id="cd12797">
    <property type="entry name" value="M23_peptidase"/>
    <property type="match status" value="1"/>
</dbReference>
<dbReference type="Gene3D" id="3.10.350.10">
    <property type="entry name" value="LysM domain"/>
    <property type="match status" value="4"/>
</dbReference>
<feature type="signal peptide" evidence="1">
    <location>
        <begin position="1"/>
        <end position="21"/>
    </location>
</feature>
<dbReference type="OrthoDB" id="9810477at2"/>
<feature type="domain" description="LysM" evidence="2">
    <location>
        <begin position="222"/>
        <end position="266"/>
    </location>
</feature>
<name>A0A1R1MK90_9BACT</name>
<dbReference type="InterPro" id="IPR016047">
    <property type="entry name" value="M23ase_b-sheet_dom"/>
</dbReference>
<dbReference type="EMBL" id="MOEN01000027">
    <property type="protein sequence ID" value="OMH40114.1"/>
    <property type="molecule type" value="Genomic_DNA"/>
</dbReference>
<dbReference type="AlphaFoldDB" id="A0A1R1MK90"/>
<dbReference type="PANTHER" id="PTHR33734">
    <property type="entry name" value="LYSM DOMAIN-CONTAINING GPI-ANCHORED PROTEIN 2"/>
    <property type="match status" value="1"/>
</dbReference>
<dbReference type="Gene3D" id="2.70.70.10">
    <property type="entry name" value="Glucose Permease (Domain IIA)"/>
    <property type="match status" value="1"/>
</dbReference>
<dbReference type="Pfam" id="PF01551">
    <property type="entry name" value="Peptidase_M23"/>
    <property type="match status" value="1"/>
</dbReference>
<feature type="domain" description="LysM" evidence="2">
    <location>
        <begin position="142"/>
        <end position="186"/>
    </location>
</feature>
<proteinExistence type="predicted"/>
<dbReference type="PROSITE" id="PS51782">
    <property type="entry name" value="LYSM"/>
    <property type="match status" value="4"/>
</dbReference>
<dbReference type="Pfam" id="PF01476">
    <property type="entry name" value="LysM"/>
    <property type="match status" value="4"/>
</dbReference>
<dbReference type="PANTHER" id="PTHR33734:SF22">
    <property type="entry name" value="MEMBRANE-BOUND LYTIC MUREIN TRANSGLYCOSYLASE D"/>
    <property type="match status" value="1"/>
</dbReference>
<dbReference type="SUPFAM" id="SSF51261">
    <property type="entry name" value="Duplicated hybrid motif"/>
    <property type="match status" value="1"/>
</dbReference>
<protein>
    <recommendedName>
        <fullName evidence="2">LysM domain-containing protein</fullName>
    </recommendedName>
</protein>